<dbReference type="InterPro" id="IPR052948">
    <property type="entry name" value="Low_temp-induced_all0457"/>
</dbReference>
<evidence type="ECO:0000313" key="2">
    <source>
        <dbReference type="Proteomes" id="UP000298588"/>
    </source>
</evidence>
<evidence type="ECO:0008006" key="3">
    <source>
        <dbReference type="Google" id="ProtNLM"/>
    </source>
</evidence>
<organism evidence="1 2">
    <name type="scientific">Phreatobacter aquaticus</name>
    <dbReference type="NCBI Taxonomy" id="2570229"/>
    <lineage>
        <taxon>Bacteria</taxon>
        <taxon>Pseudomonadati</taxon>
        <taxon>Pseudomonadota</taxon>
        <taxon>Alphaproteobacteria</taxon>
        <taxon>Hyphomicrobiales</taxon>
        <taxon>Phreatobacteraceae</taxon>
        <taxon>Phreatobacter</taxon>
    </lineage>
</organism>
<dbReference type="PANTHER" id="PTHR36109:SF2">
    <property type="entry name" value="MEMBRANE PROTEIN"/>
    <property type="match status" value="1"/>
</dbReference>
<protein>
    <recommendedName>
        <fullName evidence="3">DUF1269 domain-containing protein</fullName>
    </recommendedName>
</protein>
<dbReference type="OrthoDB" id="8455189at2"/>
<accession>A0A4D7QCZ8</accession>
<dbReference type="PANTHER" id="PTHR36109">
    <property type="entry name" value="MEMBRANE PROTEIN-RELATED"/>
    <property type="match status" value="1"/>
</dbReference>
<name>A0A4D7QCZ8_9HYPH</name>
<keyword evidence="2" id="KW-1185">Reference proteome</keyword>
<gene>
    <name evidence="1" type="ORF">E8L99_04430</name>
</gene>
<sequence length="184" mass="17588">MTITVSALYDSYRDAAAAVERVEAAGVSSSAISLVSNDATADRAGYSDYAATEPGAADSAGTGAGLGAAVGAVGGLLAGLGIIAIPGVGPVVAAGWLASTLVGATTVGVAGGVLGALVGAGVDETDARSHVEGLQRGGTLVHVRVAETDAARIQAILDSGSAVRPSLNTALPGETIGRVPGGPL</sequence>
<dbReference type="Proteomes" id="UP000298588">
    <property type="component" value="Chromosome"/>
</dbReference>
<evidence type="ECO:0000313" key="1">
    <source>
        <dbReference type="EMBL" id="QCK85078.1"/>
    </source>
</evidence>
<reference evidence="1 2" key="1">
    <citation type="submission" date="2019-04" db="EMBL/GenBank/DDBJ databases">
        <title>Phreatobacter aquaticus sp. nov.</title>
        <authorList>
            <person name="Choi A."/>
            <person name="Baek K."/>
        </authorList>
    </citation>
    <scope>NUCLEOTIDE SEQUENCE [LARGE SCALE GENOMIC DNA]</scope>
    <source>
        <strain evidence="1 2">NMCR1094</strain>
    </source>
</reference>
<dbReference type="RefSeq" id="WP_137098412.1">
    <property type="nucleotide sequence ID" value="NZ_CP039865.1"/>
</dbReference>
<dbReference type="AlphaFoldDB" id="A0A4D7QCZ8"/>
<dbReference type="KEGG" id="paqt:E8L99_04430"/>
<proteinExistence type="predicted"/>
<dbReference type="EMBL" id="CP039865">
    <property type="protein sequence ID" value="QCK85078.1"/>
    <property type="molecule type" value="Genomic_DNA"/>
</dbReference>